<accession>A0A419V7Y9</accession>
<dbReference type="Proteomes" id="UP000285120">
    <property type="component" value="Unassembled WGS sequence"/>
</dbReference>
<dbReference type="AlphaFoldDB" id="A0A419V7Y9"/>
<gene>
    <name evidence="2" type="ORF">ATL39_0280</name>
</gene>
<sequence length="171" mass="18040">MKIFATQLQGIFQSIASKQEEAFEDASRLLLQAVSGTGTLYIAAAPSLKGTAVSLCSHPDAPEGLVFTEDIPSGMQEADRLLLLTDQDSSMLSRQGAAGRASASSVIIGPASAQENTELEALDVWLATFVRGGIVPTDTGEKQGDPASLAALFTGQLLFLYMQEMLEELSS</sequence>
<reference evidence="2 3" key="1">
    <citation type="submission" date="2018-09" db="EMBL/GenBank/DDBJ databases">
        <title>Genomic Encyclopedia of Archaeal and Bacterial Type Strains, Phase II (KMG-II): from individual species to whole genera.</title>
        <authorList>
            <person name="Goeker M."/>
        </authorList>
    </citation>
    <scope>NUCLEOTIDE SEQUENCE [LARGE SCALE GENOMIC DNA]</scope>
    <source>
        <strain evidence="2 3">DSM 17008</strain>
    </source>
</reference>
<dbReference type="Pfam" id="PF10740">
    <property type="entry name" value="DUF2529"/>
    <property type="match status" value="1"/>
</dbReference>
<name>A0A419V7Y9_9BACL</name>
<keyword evidence="3" id="KW-1185">Reference proteome</keyword>
<dbReference type="Gene3D" id="3.40.50.10490">
    <property type="entry name" value="Glucose-6-phosphate isomerase like protein, domain 1"/>
    <property type="match status" value="1"/>
</dbReference>
<dbReference type="EMBL" id="RAPK01000006">
    <property type="protein sequence ID" value="RKD76068.1"/>
    <property type="molecule type" value="Genomic_DNA"/>
</dbReference>
<dbReference type="InterPro" id="IPR019676">
    <property type="entry name" value="DUF2529"/>
</dbReference>
<comment type="caution">
    <text evidence="2">The sequence shown here is derived from an EMBL/GenBank/DDBJ whole genome shotgun (WGS) entry which is preliminary data.</text>
</comment>
<evidence type="ECO:0000313" key="3">
    <source>
        <dbReference type="Proteomes" id="UP000285120"/>
    </source>
</evidence>
<feature type="domain" description="DUF2529" evidence="1">
    <location>
        <begin position="1"/>
        <end position="166"/>
    </location>
</feature>
<evidence type="ECO:0000259" key="1">
    <source>
        <dbReference type="Pfam" id="PF10740"/>
    </source>
</evidence>
<dbReference type="RefSeq" id="WP_120191489.1">
    <property type="nucleotide sequence ID" value="NZ_RAPK01000006.1"/>
</dbReference>
<protein>
    <submittedName>
        <fullName evidence="2">Uncharacterized protein DUF2529</fullName>
    </submittedName>
</protein>
<organism evidence="2 3">
    <name type="scientific">Sinobaca qinghaiensis</name>
    <dbReference type="NCBI Taxonomy" id="342944"/>
    <lineage>
        <taxon>Bacteria</taxon>
        <taxon>Bacillati</taxon>
        <taxon>Bacillota</taxon>
        <taxon>Bacilli</taxon>
        <taxon>Bacillales</taxon>
        <taxon>Sporolactobacillaceae</taxon>
        <taxon>Sinobaca</taxon>
    </lineage>
</organism>
<dbReference type="OrthoDB" id="2737584at2"/>
<proteinExistence type="predicted"/>
<evidence type="ECO:0000313" key="2">
    <source>
        <dbReference type="EMBL" id="RKD76068.1"/>
    </source>
</evidence>